<comment type="catalytic activity">
    <reaction evidence="3">
        <text>2 GTP = 3',3'-c-di-GMP + 2 diphosphate</text>
        <dbReference type="Rhea" id="RHEA:24898"/>
        <dbReference type="ChEBI" id="CHEBI:33019"/>
        <dbReference type="ChEBI" id="CHEBI:37565"/>
        <dbReference type="ChEBI" id="CHEBI:58805"/>
        <dbReference type="EC" id="2.7.7.65"/>
    </reaction>
</comment>
<evidence type="ECO:0000256" key="1">
    <source>
        <dbReference type="ARBA" id="ARBA00001946"/>
    </source>
</evidence>
<dbReference type="EC" id="2.7.7.65" evidence="2"/>
<dbReference type="GO" id="GO:1902201">
    <property type="term" value="P:negative regulation of bacterial-type flagellum-dependent cell motility"/>
    <property type="evidence" value="ECO:0007669"/>
    <property type="project" value="TreeGrafter"/>
</dbReference>
<keyword evidence="8" id="KW-1185">Reference proteome</keyword>
<dbReference type="InterPro" id="IPR000160">
    <property type="entry name" value="GGDEF_dom"/>
</dbReference>
<proteinExistence type="predicted"/>
<dbReference type="EMBL" id="VOLQ01000041">
    <property type="protein sequence ID" value="TWX63604.1"/>
    <property type="molecule type" value="Genomic_DNA"/>
</dbReference>
<feature type="domain" description="GGDEF" evidence="5">
    <location>
        <begin position="118"/>
        <end position="253"/>
    </location>
</feature>
<comment type="cofactor">
    <cofactor evidence="1">
        <name>Mg(2+)</name>
        <dbReference type="ChEBI" id="CHEBI:18420"/>
    </cofactor>
</comment>
<dbReference type="PROSITE" id="PS50887">
    <property type="entry name" value="GGDEF"/>
    <property type="match status" value="1"/>
</dbReference>
<dbReference type="NCBIfam" id="TIGR00254">
    <property type="entry name" value="GGDEF"/>
    <property type="match status" value="1"/>
</dbReference>
<dbReference type="InterPro" id="IPR029787">
    <property type="entry name" value="Nucleotide_cyclase"/>
</dbReference>
<dbReference type="PANTHER" id="PTHR45138">
    <property type="entry name" value="REGULATORY COMPONENTS OF SENSORY TRANSDUCTION SYSTEM"/>
    <property type="match status" value="1"/>
</dbReference>
<evidence type="ECO:0000259" key="5">
    <source>
        <dbReference type="PROSITE" id="PS50887"/>
    </source>
</evidence>
<dbReference type="Gene3D" id="3.30.70.270">
    <property type="match status" value="1"/>
</dbReference>
<evidence type="ECO:0000313" key="9">
    <source>
        <dbReference type="Proteomes" id="UP000321917"/>
    </source>
</evidence>
<dbReference type="PANTHER" id="PTHR45138:SF9">
    <property type="entry name" value="DIGUANYLATE CYCLASE DGCM-RELATED"/>
    <property type="match status" value="1"/>
</dbReference>
<evidence type="ECO:0000256" key="3">
    <source>
        <dbReference type="ARBA" id="ARBA00034247"/>
    </source>
</evidence>
<dbReference type="CDD" id="cd01949">
    <property type="entry name" value="GGDEF"/>
    <property type="match status" value="1"/>
</dbReference>
<dbReference type="SUPFAM" id="SSF55073">
    <property type="entry name" value="Nucleotide cyclase"/>
    <property type="match status" value="1"/>
</dbReference>
<name>A0A5C6Q415_9GAMM</name>
<dbReference type="InterPro" id="IPR050469">
    <property type="entry name" value="Diguanylate_Cyclase"/>
</dbReference>
<evidence type="ECO:0000313" key="7">
    <source>
        <dbReference type="EMBL" id="TWX63604.1"/>
    </source>
</evidence>
<evidence type="ECO:0000313" key="6">
    <source>
        <dbReference type="EMBL" id="TWX58765.1"/>
    </source>
</evidence>
<dbReference type="EMBL" id="VOLR01000014">
    <property type="protein sequence ID" value="TWX58765.1"/>
    <property type="molecule type" value="Genomic_DNA"/>
</dbReference>
<dbReference type="GO" id="GO:0005886">
    <property type="term" value="C:plasma membrane"/>
    <property type="evidence" value="ECO:0007669"/>
    <property type="project" value="TreeGrafter"/>
</dbReference>
<dbReference type="AlphaFoldDB" id="A0A5C6Q415"/>
<comment type="caution">
    <text evidence="7">The sequence shown here is derived from an EMBL/GenBank/DDBJ whole genome shotgun (WGS) entry which is preliminary data.</text>
</comment>
<dbReference type="SMART" id="SM00267">
    <property type="entry name" value="GGDEF"/>
    <property type="match status" value="1"/>
</dbReference>
<sequence>MFTTIQLVLQFSSLTLLILLTALLMTLLVCLQEKNTTKFHDNVTENQHVENEVQDNDELESKVQERTLELNIALQELEEVNKELEEKNTLDELTGLYNRRFYDQKILAEYRRSRRNLTPLSLLVIDIDHFKTVNDNYGHLAGDECLVAVAACIKSCLRRSADISCRYGGEEFCLILPETDSKGAMALAEELRESIASCQVSYNDIIINLTISCGISTYLQQKDVQAEHLFVVADQALYQAKHNGRNQVIQQDFVKVSDI</sequence>
<evidence type="ECO:0000313" key="8">
    <source>
        <dbReference type="Proteomes" id="UP000321525"/>
    </source>
</evidence>
<reference evidence="7 9" key="1">
    <citation type="submission" date="2019-07" db="EMBL/GenBank/DDBJ databases">
        <title>Genomes of sea-ice associated Colwellia species.</title>
        <authorList>
            <person name="Bowman J.P."/>
        </authorList>
    </citation>
    <scope>NUCLEOTIDE SEQUENCE [LARGE SCALE GENOMIC DNA]</scope>
    <source>
        <strain evidence="6 8">ACAM 607</strain>
        <strain evidence="7 9">IC036</strain>
    </source>
</reference>
<dbReference type="Proteomes" id="UP000321917">
    <property type="component" value="Unassembled WGS sequence"/>
</dbReference>
<organism evidence="7 9">
    <name type="scientific">Colwellia hornerae</name>
    <dbReference type="NCBI Taxonomy" id="89402"/>
    <lineage>
        <taxon>Bacteria</taxon>
        <taxon>Pseudomonadati</taxon>
        <taxon>Pseudomonadota</taxon>
        <taxon>Gammaproteobacteria</taxon>
        <taxon>Alteromonadales</taxon>
        <taxon>Colwelliaceae</taxon>
        <taxon>Colwellia</taxon>
    </lineage>
</organism>
<dbReference type="OrthoDB" id="9803824at2"/>
<evidence type="ECO:0000256" key="2">
    <source>
        <dbReference type="ARBA" id="ARBA00012528"/>
    </source>
</evidence>
<dbReference type="FunFam" id="3.30.70.270:FF:000001">
    <property type="entry name" value="Diguanylate cyclase domain protein"/>
    <property type="match status" value="1"/>
</dbReference>
<dbReference type="GO" id="GO:0043709">
    <property type="term" value="P:cell adhesion involved in single-species biofilm formation"/>
    <property type="evidence" value="ECO:0007669"/>
    <property type="project" value="TreeGrafter"/>
</dbReference>
<evidence type="ECO:0000256" key="4">
    <source>
        <dbReference type="SAM" id="Coils"/>
    </source>
</evidence>
<keyword evidence="4" id="KW-0175">Coiled coil</keyword>
<feature type="coiled-coil region" evidence="4">
    <location>
        <begin position="49"/>
        <end position="94"/>
    </location>
</feature>
<dbReference type="Pfam" id="PF00990">
    <property type="entry name" value="GGDEF"/>
    <property type="match status" value="1"/>
</dbReference>
<dbReference type="GO" id="GO:0052621">
    <property type="term" value="F:diguanylate cyclase activity"/>
    <property type="evidence" value="ECO:0007669"/>
    <property type="project" value="UniProtKB-EC"/>
</dbReference>
<protein>
    <recommendedName>
        <fullName evidence="2">diguanylate cyclase</fullName>
        <ecNumber evidence="2">2.7.7.65</ecNumber>
    </recommendedName>
</protein>
<gene>
    <name evidence="6" type="ORF">ESZ26_11070</name>
    <name evidence="7" type="ORF">ESZ27_16365</name>
</gene>
<dbReference type="Proteomes" id="UP000321525">
    <property type="component" value="Unassembled WGS sequence"/>
</dbReference>
<accession>A0A5C6Q415</accession>
<dbReference type="InterPro" id="IPR043128">
    <property type="entry name" value="Rev_trsase/Diguanyl_cyclase"/>
</dbReference>